<organism evidence="3 4">
    <name type="scientific">Flavobacterium paronense</name>
    <dbReference type="NCBI Taxonomy" id="1392775"/>
    <lineage>
        <taxon>Bacteria</taxon>
        <taxon>Pseudomonadati</taxon>
        <taxon>Bacteroidota</taxon>
        <taxon>Flavobacteriia</taxon>
        <taxon>Flavobacteriales</taxon>
        <taxon>Flavobacteriaceae</taxon>
        <taxon>Flavobacterium</taxon>
    </lineage>
</organism>
<dbReference type="Proteomes" id="UP001589576">
    <property type="component" value="Unassembled WGS sequence"/>
</dbReference>
<comment type="caution">
    <text evidence="3">The sequence shown here is derived from an EMBL/GenBank/DDBJ whole genome shotgun (WGS) entry which is preliminary data.</text>
</comment>
<reference evidence="3 4" key="1">
    <citation type="submission" date="2024-09" db="EMBL/GenBank/DDBJ databases">
        <authorList>
            <person name="Sun Q."/>
            <person name="Mori K."/>
        </authorList>
    </citation>
    <scope>NUCLEOTIDE SEQUENCE [LARGE SCALE GENOMIC DNA]</scope>
    <source>
        <strain evidence="3 4">CECT 8460</strain>
    </source>
</reference>
<dbReference type="Pfam" id="PF13561">
    <property type="entry name" value="adh_short_C2"/>
    <property type="match status" value="1"/>
</dbReference>
<dbReference type="Gene3D" id="3.40.50.720">
    <property type="entry name" value="NAD(P)-binding Rossmann-like Domain"/>
    <property type="match status" value="1"/>
</dbReference>
<dbReference type="EMBL" id="JBHMFB010000016">
    <property type="protein sequence ID" value="MFB9089848.1"/>
    <property type="molecule type" value="Genomic_DNA"/>
</dbReference>
<dbReference type="InterPro" id="IPR036291">
    <property type="entry name" value="NAD(P)-bd_dom_sf"/>
</dbReference>
<name>A0ABV5GFG4_9FLAO</name>
<evidence type="ECO:0000256" key="2">
    <source>
        <dbReference type="ARBA" id="ARBA00023002"/>
    </source>
</evidence>
<dbReference type="PROSITE" id="PS00061">
    <property type="entry name" value="ADH_SHORT"/>
    <property type="match status" value="1"/>
</dbReference>
<dbReference type="InterPro" id="IPR020904">
    <property type="entry name" value="Sc_DH/Rdtase_CS"/>
</dbReference>
<dbReference type="PANTHER" id="PTHR42760:SF115">
    <property type="entry name" value="3-OXOACYL-[ACYL-CARRIER-PROTEIN] REDUCTASE FABG"/>
    <property type="match status" value="1"/>
</dbReference>
<dbReference type="PANTHER" id="PTHR42760">
    <property type="entry name" value="SHORT-CHAIN DEHYDROGENASES/REDUCTASES FAMILY MEMBER"/>
    <property type="match status" value="1"/>
</dbReference>
<dbReference type="PRINTS" id="PR00081">
    <property type="entry name" value="GDHRDH"/>
</dbReference>
<gene>
    <name evidence="3" type="ORF">ACFFUU_09570</name>
</gene>
<evidence type="ECO:0000256" key="1">
    <source>
        <dbReference type="ARBA" id="ARBA00006484"/>
    </source>
</evidence>
<dbReference type="SUPFAM" id="SSF51735">
    <property type="entry name" value="NAD(P)-binding Rossmann-fold domains"/>
    <property type="match status" value="1"/>
</dbReference>
<dbReference type="InterPro" id="IPR002347">
    <property type="entry name" value="SDR_fam"/>
</dbReference>
<dbReference type="GO" id="GO:0016491">
    <property type="term" value="F:oxidoreductase activity"/>
    <property type="evidence" value="ECO:0007669"/>
    <property type="project" value="UniProtKB-KW"/>
</dbReference>
<keyword evidence="2 3" id="KW-0560">Oxidoreductase</keyword>
<dbReference type="EC" id="1.1.1.-" evidence="3"/>
<sequence length="251" mass="27600">MKDDNFSLIDKTILVTGATSGIGFEICKQIAIAGGNFIGIGRNIEKLQQYIEDQKLEASQVVKFDLIEIENIHLIVAELPIKIDGFVHSAGIAHVSPMHFFNYADYETVRKINLDSVLVLFTELLKKKKINKNASVVFISSISSIRGAKGNGLYAITKAALDSISKVYANELSSKHIRVNTIQPGMVETEMSKQAENILSKELMDIDRSKYPLGYGEPIDIALPVVFLLSNASKWITGQSIVIDGGRTSLL</sequence>
<evidence type="ECO:0000313" key="4">
    <source>
        <dbReference type="Proteomes" id="UP001589576"/>
    </source>
</evidence>
<protein>
    <submittedName>
        <fullName evidence="3">SDR family NAD(P)-dependent oxidoreductase</fullName>
        <ecNumber evidence="3">1.1.1.-</ecNumber>
    </submittedName>
</protein>
<keyword evidence="4" id="KW-1185">Reference proteome</keyword>
<dbReference type="RefSeq" id="WP_290284106.1">
    <property type="nucleotide sequence ID" value="NZ_JAUFQN010000019.1"/>
</dbReference>
<dbReference type="CDD" id="cd05233">
    <property type="entry name" value="SDR_c"/>
    <property type="match status" value="1"/>
</dbReference>
<comment type="similarity">
    <text evidence="1">Belongs to the short-chain dehydrogenases/reductases (SDR) family.</text>
</comment>
<proteinExistence type="inferred from homology"/>
<evidence type="ECO:0000313" key="3">
    <source>
        <dbReference type="EMBL" id="MFB9089848.1"/>
    </source>
</evidence>
<accession>A0ABV5GFG4</accession>